<evidence type="ECO:0000313" key="15">
    <source>
        <dbReference type="Proteomes" id="UP000630353"/>
    </source>
</evidence>
<comment type="subcellular location">
    <subcellularLocation>
        <location evidence="10">Cell membrane</location>
        <topology evidence="10">Peripheral membrane protein</topology>
        <orientation evidence="10">Cytoplasmic side</orientation>
    </subcellularLocation>
</comment>
<dbReference type="Proteomes" id="UP000630353">
    <property type="component" value="Unassembled WGS sequence"/>
</dbReference>
<dbReference type="InterPro" id="IPR004276">
    <property type="entry name" value="GlycoTrans_28_N"/>
</dbReference>
<dbReference type="RefSeq" id="WP_189991225.1">
    <property type="nucleotide sequence ID" value="NZ_BMZS01000007.1"/>
</dbReference>
<dbReference type="GO" id="GO:0005975">
    <property type="term" value="P:carbohydrate metabolic process"/>
    <property type="evidence" value="ECO:0007669"/>
    <property type="project" value="InterPro"/>
</dbReference>
<dbReference type="GO" id="GO:0008360">
    <property type="term" value="P:regulation of cell shape"/>
    <property type="evidence" value="ECO:0007669"/>
    <property type="project" value="UniProtKB-KW"/>
</dbReference>
<comment type="catalytic activity">
    <reaction evidence="10">
        <text>di-trans,octa-cis-undecaprenyl diphospho-N-acetyl-alpha-D-muramoyl-L-alanyl-D-glutamyl-meso-2,6-diaminopimeloyl-D-alanyl-D-alanine + UDP-N-acetyl-alpha-D-glucosamine = di-trans,octa-cis-undecaprenyl diphospho-[N-acetyl-alpha-D-glucosaminyl-(1-&gt;4)]-N-acetyl-alpha-D-muramoyl-L-alanyl-D-glutamyl-meso-2,6-diaminopimeloyl-D-alanyl-D-alanine + UDP + H(+)</text>
        <dbReference type="Rhea" id="RHEA:31227"/>
        <dbReference type="ChEBI" id="CHEBI:15378"/>
        <dbReference type="ChEBI" id="CHEBI:57705"/>
        <dbReference type="ChEBI" id="CHEBI:58223"/>
        <dbReference type="ChEBI" id="CHEBI:61387"/>
        <dbReference type="ChEBI" id="CHEBI:61388"/>
        <dbReference type="EC" id="2.4.1.227"/>
    </reaction>
</comment>
<keyword evidence="4 10" id="KW-0808">Transferase</keyword>
<protein>
    <recommendedName>
        <fullName evidence="10">UDP-N-acetylglucosamine--N-acetylmuramyl-(pentapeptide) pyrophosphoryl-undecaprenol N-acetylglucosamine transferase</fullName>
        <ecNumber evidence="10">2.4.1.227</ecNumber>
    </recommendedName>
    <alternativeName>
        <fullName evidence="10">Undecaprenyl-PP-MurNAc-pentapeptide-UDPGlcNAc GlcNAc transferase</fullName>
    </alternativeName>
</protein>
<keyword evidence="5 10" id="KW-0133">Cell shape</keyword>
<organism evidence="14 15">
    <name type="scientific">Thalassobaculum fulvum</name>
    <dbReference type="NCBI Taxonomy" id="1633335"/>
    <lineage>
        <taxon>Bacteria</taxon>
        <taxon>Pseudomonadati</taxon>
        <taxon>Pseudomonadota</taxon>
        <taxon>Alphaproteobacteria</taxon>
        <taxon>Rhodospirillales</taxon>
        <taxon>Thalassobaculaceae</taxon>
        <taxon>Thalassobaculum</taxon>
    </lineage>
</organism>
<dbReference type="GO" id="GO:0051301">
    <property type="term" value="P:cell division"/>
    <property type="evidence" value="ECO:0007669"/>
    <property type="project" value="UniProtKB-KW"/>
</dbReference>
<comment type="pathway">
    <text evidence="10">Cell wall biogenesis; peptidoglycan biosynthesis.</text>
</comment>
<dbReference type="PANTHER" id="PTHR21015:SF22">
    <property type="entry name" value="GLYCOSYLTRANSFERASE"/>
    <property type="match status" value="1"/>
</dbReference>
<reference evidence="14" key="1">
    <citation type="journal article" date="2014" name="Int. J. Syst. Evol. Microbiol.">
        <title>Complete genome sequence of Corynebacterium casei LMG S-19264T (=DSM 44701T), isolated from a smear-ripened cheese.</title>
        <authorList>
            <consortium name="US DOE Joint Genome Institute (JGI-PGF)"/>
            <person name="Walter F."/>
            <person name="Albersmeier A."/>
            <person name="Kalinowski J."/>
            <person name="Ruckert C."/>
        </authorList>
    </citation>
    <scope>NUCLEOTIDE SEQUENCE</scope>
    <source>
        <strain evidence="14">KCTC 42651</strain>
    </source>
</reference>
<keyword evidence="6 10" id="KW-0573">Peptidoglycan synthesis</keyword>
<proteinExistence type="inferred from homology"/>
<evidence type="ECO:0000256" key="7">
    <source>
        <dbReference type="ARBA" id="ARBA00023136"/>
    </source>
</evidence>
<evidence type="ECO:0000256" key="1">
    <source>
        <dbReference type="ARBA" id="ARBA00022475"/>
    </source>
</evidence>
<feature type="binding site" evidence="10">
    <location>
        <position position="295"/>
    </location>
    <ligand>
        <name>UDP-N-acetyl-alpha-D-glucosamine</name>
        <dbReference type="ChEBI" id="CHEBI:57705"/>
    </ligand>
</feature>
<evidence type="ECO:0000256" key="6">
    <source>
        <dbReference type="ARBA" id="ARBA00022984"/>
    </source>
</evidence>
<comment type="caution">
    <text evidence="10">Lacks conserved residue(s) required for the propagation of feature annotation.</text>
</comment>
<gene>
    <name evidence="10 14" type="primary">murG</name>
    <name evidence="14" type="ORF">GCM10017083_31180</name>
</gene>
<keyword evidence="9 10" id="KW-0961">Cell wall biogenesis/degradation</keyword>
<feature type="region of interest" description="Disordered" evidence="11">
    <location>
        <begin position="364"/>
        <end position="383"/>
    </location>
</feature>
<keyword evidence="7 10" id="KW-0472">Membrane</keyword>
<feature type="binding site" evidence="10">
    <location>
        <position position="123"/>
    </location>
    <ligand>
        <name>UDP-N-acetyl-alpha-D-glucosamine</name>
        <dbReference type="ChEBI" id="CHEBI:57705"/>
    </ligand>
</feature>
<feature type="binding site" evidence="10">
    <location>
        <begin position="12"/>
        <end position="14"/>
    </location>
    <ligand>
        <name>UDP-N-acetyl-alpha-D-glucosamine</name>
        <dbReference type="ChEBI" id="CHEBI:57705"/>
    </ligand>
</feature>
<comment type="caution">
    <text evidence="14">The sequence shown here is derived from an EMBL/GenBank/DDBJ whole genome shotgun (WGS) entry which is preliminary data.</text>
</comment>
<reference evidence="14" key="2">
    <citation type="submission" date="2020-09" db="EMBL/GenBank/DDBJ databases">
        <authorList>
            <person name="Sun Q."/>
            <person name="Kim S."/>
        </authorList>
    </citation>
    <scope>NUCLEOTIDE SEQUENCE</scope>
    <source>
        <strain evidence="14">KCTC 42651</strain>
    </source>
</reference>
<dbReference type="HAMAP" id="MF_00033">
    <property type="entry name" value="MurG"/>
    <property type="match status" value="1"/>
</dbReference>
<dbReference type="Gene3D" id="3.40.50.2000">
    <property type="entry name" value="Glycogen Phosphorylase B"/>
    <property type="match status" value="2"/>
</dbReference>
<dbReference type="SUPFAM" id="SSF53756">
    <property type="entry name" value="UDP-Glycosyltransferase/glycogen phosphorylase"/>
    <property type="match status" value="1"/>
</dbReference>
<feature type="domain" description="Glycosyl transferase family 28 C-terminal" evidence="13">
    <location>
        <begin position="188"/>
        <end position="354"/>
    </location>
</feature>
<name>A0A918XU63_9PROT</name>
<keyword evidence="1 10" id="KW-1003">Cell membrane</keyword>
<evidence type="ECO:0000256" key="2">
    <source>
        <dbReference type="ARBA" id="ARBA00022618"/>
    </source>
</evidence>
<comment type="function">
    <text evidence="10">Cell wall formation. Catalyzes the transfer of a GlcNAc subunit on undecaprenyl-pyrophosphoryl-MurNAc-pentapeptide (lipid intermediate I) to form undecaprenyl-pyrophosphoryl-MurNAc-(pentapeptide)GlcNAc (lipid intermediate II).</text>
</comment>
<evidence type="ECO:0000256" key="10">
    <source>
        <dbReference type="HAMAP-Rule" id="MF_00033"/>
    </source>
</evidence>
<dbReference type="Pfam" id="PF03033">
    <property type="entry name" value="Glyco_transf_28"/>
    <property type="match status" value="1"/>
</dbReference>
<evidence type="ECO:0000259" key="12">
    <source>
        <dbReference type="Pfam" id="PF03033"/>
    </source>
</evidence>
<dbReference type="PANTHER" id="PTHR21015">
    <property type="entry name" value="UDP-N-ACETYLGLUCOSAMINE--N-ACETYLMURAMYL-(PENTAPEPTIDE) PYROPHOSPHORYL-UNDECAPRENOL N-ACETYLGLUCOSAMINE TRANSFERASE 1"/>
    <property type="match status" value="1"/>
</dbReference>
<dbReference type="InterPro" id="IPR006009">
    <property type="entry name" value="GlcNAc_MurG"/>
</dbReference>
<keyword evidence="8 10" id="KW-0131">Cell cycle</keyword>
<dbReference type="EC" id="2.4.1.227" evidence="10"/>
<dbReference type="GO" id="GO:0071555">
    <property type="term" value="P:cell wall organization"/>
    <property type="evidence" value="ECO:0007669"/>
    <property type="project" value="UniProtKB-KW"/>
</dbReference>
<dbReference type="GO" id="GO:0050511">
    <property type="term" value="F:undecaprenyldiphospho-muramoylpentapeptide beta-N-acetylglucosaminyltransferase activity"/>
    <property type="evidence" value="ECO:0007669"/>
    <property type="project" value="UniProtKB-UniRule"/>
</dbReference>
<keyword evidence="15" id="KW-1185">Reference proteome</keyword>
<dbReference type="EMBL" id="BMZS01000007">
    <property type="protein sequence ID" value="GHD54076.1"/>
    <property type="molecule type" value="Genomic_DNA"/>
</dbReference>
<feature type="binding site" evidence="10">
    <location>
        <position position="194"/>
    </location>
    <ligand>
        <name>UDP-N-acetyl-alpha-D-glucosamine</name>
        <dbReference type="ChEBI" id="CHEBI:57705"/>
    </ligand>
</feature>
<evidence type="ECO:0000256" key="5">
    <source>
        <dbReference type="ARBA" id="ARBA00022960"/>
    </source>
</evidence>
<sequence>MSDLILLAAGGTGGHVFPARALAETLLARGHRVGLVTDRRGTAFETASGTLEVHRIRAAGIAGRGIVAKARAVGELLLGYLEARRLIRTLAPAVVVGFGGYASVPTVLAAAGRGVPVVLHEQNAVLGRANRLLAARADAIAVSFAEVAKVRPADRGKLLLTGNPVREAIRTVRDTVLPPLSPDAPVAVLVTGGSQGASVFADLVPAAVARLPEALRRRLRLSQQARPVELEQVTAAYRELGIEADVRSFFDDMPARLAEARLLVCRSGASTVAENTVAGRPALLVPYPHAIDDHQAANARAVAAAGGARVMPQAGTDAAALAAALAEILGDPALLTRMAEAARSVGVPDAVERLADLVERRAGVARPHGAAATTDQSARRAAA</sequence>
<feature type="binding site" evidence="10">
    <location>
        <position position="166"/>
    </location>
    <ligand>
        <name>UDP-N-acetyl-alpha-D-glucosamine</name>
        <dbReference type="ChEBI" id="CHEBI:57705"/>
    </ligand>
</feature>
<dbReference type="NCBIfam" id="TIGR01133">
    <property type="entry name" value="murG"/>
    <property type="match status" value="1"/>
</dbReference>
<dbReference type="CDD" id="cd03785">
    <property type="entry name" value="GT28_MurG"/>
    <property type="match status" value="1"/>
</dbReference>
<evidence type="ECO:0000256" key="9">
    <source>
        <dbReference type="ARBA" id="ARBA00023316"/>
    </source>
</evidence>
<accession>A0A918XU63</accession>
<evidence type="ECO:0000256" key="11">
    <source>
        <dbReference type="SAM" id="MobiDB-lite"/>
    </source>
</evidence>
<evidence type="ECO:0000259" key="13">
    <source>
        <dbReference type="Pfam" id="PF04101"/>
    </source>
</evidence>
<dbReference type="Pfam" id="PF04101">
    <property type="entry name" value="Glyco_tran_28_C"/>
    <property type="match status" value="1"/>
</dbReference>
<evidence type="ECO:0000256" key="3">
    <source>
        <dbReference type="ARBA" id="ARBA00022676"/>
    </source>
</evidence>
<evidence type="ECO:0000313" key="14">
    <source>
        <dbReference type="EMBL" id="GHD54076.1"/>
    </source>
</evidence>
<evidence type="ECO:0000256" key="8">
    <source>
        <dbReference type="ARBA" id="ARBA00023306"/>
    </source>
</evidence>
<dbReference type="GO" id="GO:0005886">
    <property type="term" value="C:plasma membrane"/>
    <property type="evidence" value="ECO:0007669"/>
    <property type="project" value="UniProtKB-SubCell"/>
</dbReference>
<dbReference type="AlphaFoldDB" id="A0A918XU63"/>
<dbReference type="InterPro" id="IPR007235">
    <property type="entry name" value="Glyco_trans_28_C"/>
</dbReference>
<dbReference type="GO" id="GO:0009252">
    <property type="term" value="P:peptidoglycan biosynthetic process"/>
    <property type="evidence" value="ECO:0007669"/>
    <property type="project" value="UniProtKB-UniRule"/>
</dbReference>
<keyword evidence="2 10" id="KW-0132">Cell division</keyword>
<feature type="domain" description="Glycosyltransferase family 28 N-terminal" evidence="12">
    <location>
        <begin position="5"/>
        <end position="141"/>
    </location>
</feature>
<comment type="similarity">
    <text evidence="10">Belongs to the glycosyltransferase 28 family. MurG subfamily.</text>
</comment>
<evidence type="ECO:0000256" key="4">
    <source>
        <dbReference type="ARBA" id="ARBA00022679"/>
    </source>
</evidence>
<keyword evidence="3 10" id="KW-0328">Glycosyltransferase</keyword>